<organism evidence="1">
    <name type="scientific">marine sediment metagenome</name>
    <dbReference type="NCBI Taxonomy" id="412755"/>
    <lineage>
        <taxon>unclassified sequences</taxon>
        <taxon>metagenomes</taxon>
        <taxon>ecological metagenomes</taxon>
    </lineage>
</organism>
<name>A0A0F9XCC2_9ZZZZ</name>
<protein>
    <submittedName>
        <fullName evidence="1">Uncharacterized protein</fullName>
    </submittedName>
</protein>
<dbReference type="AlphaFoldDB" id="A0A0F9XCC2"/>
<reference evidence="1" key="1">
    <citation type="journal article" date="2015" name="Nature">
        <title>Complex archaea that bridge the gap between prokaryotes and eukaryotes.</title>
        <authorList>
            <person name="Spang A."/>
            <person name="Saw J.H."/>
            <person name="Jorgensen S.L."/>
            <person name="Zaremba-Niedzwiedzka K."/>
            <person name="Martijn J."/>
            <person name="Lind A.E."/>
            <person name="van Eijk R."/>
            <person name="Schleper C."/>
            <person name="Guy L."/>
            <person name="Ettema T.J."/>
        </authorList>
    </citation>
    <scope>NUCLEOTIDE SEQUENCE</scope>
</reference>
<accession>A0A0F9XCC2</accession>
<dbReference type="EMBL" id="LAZR01000062">
    <property type="protein sequence ID" value="KKN96651.1"/>
    <property type="molecule type" value="Genomic_DNA"/>
</dbReference>
<proteinExistence type="predicted"/>
<gene>
    <name evidence="1" type="ORF">LCGC14_0162950</name>
</gene>
<comment type="caution">
    <text evidence="1">The sequence shown here is derived from an EMBL/GenBank/DDBJ whole genome shotgun (WGS) entry which is preliminary data.</text>
</comment>
<sequence length="211" mass="24588">MLHADLFVLTDTTYFRKRHFQNRNRIRTESDWTWLVIPVNQVAQQRVAEARLRPFHEIEMAWMLLAGTYGETAYWKEYAPEIREALKTSATVFDLNYTLILLIRDWLGIKTRIAHSSQVLSLDTDDFLTLSLNVARAAGGRVILSSSAFKQRLLPDHARQHNLQAVFQRFRCHSYPQIYPGFQERMSVLDCLFTHGAAYTMDVIKHGWSLD</sequence>
<evidence type="ECO:0000313" key="1">
    <source>
        <dbReference type="EMBL" id="KKN96651.1"/>
    </source>
</evidence>
<dbReference type="InterPro" id="IPR014985">
    <property type="entry name" value="WbqC"/>
</dbReference>
<dbReference type="Pfam" id="PF08889">
    <property type="entry name" value="WbqC"/>
    <property type="match status" value="1"/>
</dbReference>